<evidence type="ECO:0000313" key="2">
    <source>
        <dbReference type="Proteomes" id="UP000070483"/>
    </source>
</evidence>
<comment type="caution">
    <text evidence="1">The sequence shown here is derived from an EMBL/GenBank/DDBJ whole genome shotgun (WGS) entry which is preliminary data.</text>
</comment>
<accession>A0A134A153</accession>
<dbReference type="Pfam" id="PF13644">
    <property type="entry name" value="DKNYY"/>
    <property type="match status" value="1"/>
</dbReference>
<organism evidence="1 2">
    <name type="scientific">Leptotrichia wadei</name>
    <dbReference type="NCBI Taxonomy" id="157687"/>
    <lineage>
        <taxon>Bacteria</taxon>
        <taxon>Fusobacteriati</taxon>
        <taxon>Fusobacteriota</taxon>
        <taxon>Fusobacteriia</taxon>
        <taxon>Fusobacteriales</taxon>
        <taxon>Leptotrichiaceae</taxon>
        <taxon>Leptotrichia</taxon>
    </lineage>
</organism>
<dbReference type="STRING" id="157687.HMPREF3180_01793"/>
<dbReference type="Proteomes" id="UP000070483">
    <property type="component" value="Unassembled WGS sequence"/>
</dbReference>
<proteinExistence type="predicted"/>
<name>A0A134A153_9FUSO</name>
<dbReference type="EMBL" id="LSDD01000133">
    <property type="protein sequence ID" value="KXB61423.1"/>
    <property type="molecule type" value="Genomic_DNA"/>
</dbReference>
<evidence type="ECO:0000313" key="1">
    <source>
        <dbReference type="EMBL" id="KXB61423.1"/>
    </source>
</evidence>
<gene>
    <name evidence="1" type="ORF">HMPREF3180_01793</name>
</gene>
<keyword evidence="2" id="KW-1185">Reference proteome</keyword>
<dbReference type="PATRIC" id="fig|157687.3.peg.1786"/>
<evidence type="ECO:0008006" key="3">
    <source>
        <dbReference type="Google" id="ProtNLM"/>
    </source>
</evidence>
<dbReference type="AlphaFoldDB" id="A0A134A153"/>
<sequence>MGFESKGEYVKKNILKILLFLVLANVGFGDAAQILGDYYSIDKGKVYYRNEILEGANPKTAELIGFSLLKDDKNVYYMGEKIKDVKIKNFEKLGQNYWKNDNKIYYRDKKIENADIMSFKVLNEDFAKDKNNVYSGNESIGRGIKDPKTFEFLPNGIIYGTLYGKDKYNVYYIENKMINCFDTYYSIYEVKGINKDKAEVLNYWFIKDDKNIYFKGKILEGVDYNTFEVLPNGEGKDKNRSYEYLTKDEWKWF</sequence>
<reference evidence="2" key="1">
    <citation type="submission" date="2016-01" db="EMBL/GenBank/DDBJ databases">
        <authorList>
            <person name="Mitreva M."/>
            <person name="Pepin K.H."/>
            <person name="Mihindukulasuriya K.A."/>
            <person name="Fulton R."/>
            <person name="Fronick C."/>
            <person name="O'Laughlin M."/>
            <person name="Miner T."/>
            <person name="Herter B."/>
            <person name="Rosa B.A."/>
            <person name="Cordes M."/>
            <person name="Tomlinson C."/>
            <person name="Wollam A."/>
            <person name="Palsikar V.B."/>
            <person name="Mardis E.R."/>
            <person name="Wilson R.K."/>
        </authorList>
    </citation>
    <scope>NUCLEOTIDE SEQUENCE [LARGE SCALE GENOMIC DNA]</scope>
    <source>
        <strain evidence="2">KA00185</strain>
    </source>
</reference>
<dbReference type="InterPro" id="IPR027375">
    <property type="entry name" value="DKNYY"/>
</dbReference>
<protein>
    <recommendedName>
        <fullName evidence="3">DKNYY family protein</fullName>
    </recommendedName>
</protein>